<dbReference type="InterPro" id="IPR006565">
    <property type="entry name" value="BTP"/>
</dbReference>
<dbReference type="CDD" id="cd08049">
    <property type="entry name" value="TAF8"/>
    <property type="match status" value="1"/>
</dbReference>
<keyword evidence="6" id="KW-0539">Nucleus</keyword>
<protein>
    <recommendedName>
        <fullName evidence="3">Transcription initiation factor TFIID subunit 8</fullName>
    </recommendedName>
</protein>
<name>A0ABR4BH25_9LECA</name>
<evidence type="ECO:0000313" key="11">
    <source>
        <dbReference type="Proteomes" id="UP001590951"/>
    </source>
</evidence>
<keyword evidence="5" id="KW-0804">Transcription</keyword>
<organism evidence="10 11">
    <name type="scientific">Lepraria finkii</name>
    <dbReference type="NCBI Taxonomy" id="1340010"/>
    <lineage>
        <taxon>Eukaryota</taxon>
        <taxon>Fungi</taxon>
        <taxon>Dikarya</taxon>
        <taxon>Ascomycota</taxon>
        <taxon>Pezizomycotina</taxon>
        <taxon>Lecanoromycetes</taxon>
        <taxon>OSLEUM clade</taxon>
        <taxon>Lecanoromycetidae</taxon>
        <taxon>Lecanorales</taxon>
        <taxon>Lecanorineae</taxon>
        <taxon>Stereocaulaceae</taxon>
        <taxon>Lepraria</taxon>
    </lineage>
</organism>
<evidence type="ECO:0000256" key="7">
    <source>
        <dbReference type="SAM" id="MobiDB-lite"/>
    </source>
</evidence>
<feature type="domain" description="Transcription factor TFIID subunit 8 C-terminal" evidence="9">
    <location>
        <begin position="182"/>
        <end position="228"/>
    </location>
</feature>
<comment type="subcellular location">
    <subcellularLocation>
        <location evidence="1">Nucleus</location>
    </subcellularLocation>
</comment>
<dbReference type="Pfam" id="PF10406">
    <property type="entry name" value="TAF8_C"/>
    <property type="match status" value="1"/>
</dbReference>
<dbReference type="InterPro" id="IPR037818">
    <property type="entry name" value="TAF8"/>
</dbReference>
<gene>
    <name evidence="10" type="ORF">ABVK25_002622</name>
</gene>
<evidence type="ECO:0000256" key="6">
    <source>
        <dbReference type="ARBA" id="ARBA00023242"/>
    </source>
</evidence>
<evidence type="ECO:0000256" key="2">
    <source>
        <dbReference type="ARBA" id="ARBA00008767"/>
    </source>
</evidence>
<feature type="compositionally biased region" description="Basic and acidic residues" evidence="7">
    <location>
        <begin position="200"/>
        <end position="218"/>
    </location>
</feature>
<evidence type="ECO:0000259" key="8">
    <source>
        <dbReference type="Pfam" id="PF07524"/>
    </source>
</evidence>
<evidence type="ECO:0000256" key="5">
    <source>
        <dbReference type="ARBA" id="ARBA00023163"/>
    </source>
</evidence>
<dbReference type="InterPro" id="IPR019473">
    <property type="entry name" value="TFIID_su8_C"/>
</dbReference>
<comment type="similarity">
    <text evidence="2">Belongs to the TAF8 family.</text>
</comment>
<sequence>MAPMAVYNSHSLKRTSTVDFDTPPAKKLNRGPVRHHKLTWDTQRKQRLNSSWQDEESTQSLLTRSIGLALEAVGFEASDPDAIESFRGDVEEYMAHYLADVRQSMLSCRRTQPIPQDFLQALHTHQLSLRSLLPHLDPPVPASRSQFPLQPTPAEEDEQQELRFLGPLLNGTPNEQTKTFAPKHFPVLPSKHTYKATPEFPEREQDPRKVRERATEEGRLGEEALRRLVGAGSRHPVHDAHQRSRTKSVRARRDQMWLETMEAVTAGAPDEMDIDRGVSIGKSKQEGYVTNGSFGDGRLGSAVNSEKRYWRKPALQRREVNENIEGGNTGAF</sequence>
<reference evidence="10 11" key="1">
    <citation type="submission" date="2024-09" db="EMBL/GenBank/DDBJ databases">
        <title>Rethinking Asexuality: The Enigmatic Case of Functional Sexual Genes in Lepraria (Stereocaulaceae).</title>
        <authorList>
            <person name="Doellman M."/>
            <person name="Sun Y."/>
            <person name="Barcenas-Pena A."/>
            <person name="Lumbsch H.T."/>
            <person name="Grewe F."/>
        </authorList>
    </citation>
    <scope>NUCLEOTIDE SEQUENCE [LARGE SCALE GENOMIC DNA]</scope>
    <source>
        <strain evidence="10 11">Grewe 0041</strain>
    </source>
</reference>
<dbReference type="PANTHER" id="PTHR46469:SF1">
    <property type="entry name" value="TRANSCRIPTION INITIATION FACTOR TFIID SUBUNIT 8"/>
    <property type="match status" value="1"/>
</dbReference>
<proteinExistence type="inferred from homology"/>
<feature type="domain" description="Bromodomain associated" evidence="8">
    <location>
        <begin position="56"/>
        <end position="123"/>
    </location>
</feature>
<dbReference type="Proteomes" id="UP001590951">
    <property type="component" value="Unassembled WGS sequence"/>
</dbReference>
<evidence type="ECO:0000259" key="9">
    <source>
        <dbReference type="Pfam" id="PF10406"/>
    </source>
</evidence>
<accession>A0ABR4BH25</accession>
<keyword evidence="4" id="KW-0805">Transcription regulation</keyword>
<evidence type="ECO:0000313" key="10">
    <source>
        <dbReference type="EMBL" id="KAL2056883.1"/>
    </source>
</evidence>
<dbReference type="InterPro" id="IPR009072">
    <property type="entry name" value="Histone-fold"/>
</dbReference>
<evidence type="ECO:0000256" key="4">
    <source>
        <dbReference type="ARBA" id="ARBA00023015"/>
    </source>
</evidence>
<evidence type="ECO:0000256" key="1">
    <source>
        <dbReference type="ARBA" id="ARBA00004123"/>
    </source>
</evidence>
<feature type="region of interest" description="Disordered" evidence="7">
    <location>
        <begin position="136"/>
        <end position="158"/>
    </location>
</feature>
<keyword evidence="11" id="KW-1185">Reference proteome</keyword>
<feature type="region of interest" description="Disordered" evidence="7">
    <location>
        <begin position="198"/>
        <end position="218"/>
    </location>
</feature>
<dbReference type="EMBL" id="JBHFEH010000006">
    <property type="protein sequence ID" value="KAL2056883.1"/>
    <property type="molecule type" value="Genomic_DNA"/>
</dbReference>
<comment type="caution">
    <text evidence="10">The sequence shown here is derived from an EMBL/GenBank/DDBJ whole genome shotgun (WGS) entry which is preliminary data.</text>
</comment>
<dbReference type="Gene3D" id="1.10.20.10">
    <property type="entry name" value="Histone, subunit A"/>
    <property type="match status" value="1"/>
</dbReference>
<feature type="region of interest" description="Disordered" evidence="7">
    <location>
        <begin position="232"/>
        <end position="251"/>
    </location>
</feature>
<evidence type="ECO:0000256" key="3">
    <source>
        <dbReference type="ARBA" id="ARBA00017307"/>
    </source>
</evidence>
<dbReference type="CDD" id="cd00076">
    <property type="entry name" value="HFD_SF"/>
    <property type="match status" value="1"/>
</dbReference>
<dbReference type="PANTHER" id="PTHR46469">
    <property type="entry name" value="TRANSCRIPTION INITIATION FACTOR TFIID SUBUNIT 8"/>
    <property type="match status" value="1"/>
</dbReference>
<dbReference type="Pfam" id="PF07524">
    <property type="entry name" value="Bromo_TP"/>
    <property type="match status" value="1"/>
</dbReference>